<evidence type="ECO:0000256" key="6">
    <source>
        <dbReference type="ARBA" id="ARBA00023136"/>
    </source>
</evidence>
<dbReference type="Gene3D" id="3.90.550.10">
    <property type="entry name" value="Spore Coat Polysaccharide Biosynthesis Protein SpsA, Chain A"/>
    <property type="match status" value="1"/>
</dbReference>
<proteinExistence type="inferred from homology"/>
<dbReference type="AlphaFoldDB" id="A0A7R9MF41"/>
<dbReference type="InterPro" id="IPR029044">
    <property type="entry name" value="Nucleotide-diphossugar_trans"/>
</dbReference>
<keyword evidence="12" id="KW-1185">Reference proteome</keyword>
<dbReference type="GO" id="GO:0004653">
    <property type="term" value="F:polypeptide N-acetylgalactosaminyltransferase activity"/>
    <property type="evidence" value="ECO:0007669"/>
    <property type="project" value="TreeGrafter"/>
</dbReference>
<dbReference type="Pfam" id="PF00535">
    <property type="entry name" value="Glycos_transf_2"/>
    <property type="match status" value="1"/>
</dbReference>
<comment type="similarity">
    <text evidence="2">Belongs to the glycosyltransferase 2 family. GalNAc-T subfamily.</text>
</comment>
<keyword evidence="7" id="KW-1015">Disulfide bond</keyword>
<dbReference type="SUPFAM" id="SSF53448">
    <property type="entry name" value="Nucleotide-diphospho-sugar transferases"/>
    <property type="match status" value="1"/>
</dbReference>
<evidence type="ECO:0000256" key="7">
    <source>
        <dbReference type="ARBA" id="ARBA00023157"/>
    </source>
</evidence>
<keyword evidence="4" id="KW-0735">Signal-anchor</keyword>
<sequence length="391" mass="45224">MKAVTLRWHTYRVIIVTSLLWCILCVCVILYYMDCLLNNNISCRNPLLLRTKTETNRQHHEHHERLQSNLINSEVHDFNTLKSMFSVTYKPEELSTWAPVETNKTNPVKWLGEFGKGVNIGPEELDLKNELFEVNKFNLLASDRIAFNRSIPDVRLEGCKHKSYPKLLPTTSVIIVFHNEAWSTFIIQRSPKSLLKEIILVDDASERDFLGKQLEEYVSKLPVRVIVLRTGKRSGLIRARLIGAKEAKGQVITFLDAHCECTKGWLEPLLSRIVEDRTRIACPIIDVINDETFEYTPASDMTWGGFSWKLNFRWFRIPKREMKRRAEDRTQPIRSPTMAGGLFAMDKQYFELLGKYDEGMEIWGGENLELSFRVWMCGGSLEIVTCSHVGH</sequence>
<accession>A0A7R9MF41</accession>
<dbReference type="GO" id="GO:0016020">
    <property type="term" value="C:membrane"/>
    <property type="evidence" value="ECO:0007669"/>
    <property type="project" value="UniProtKB-SubCell"/>
</dbReference>
<evidence type="ECO:0000256" key="9">
    <source>
        <dbReference type="SAM" id="Phobius"/>
    </source>
</evidence>
<evidence type="ECO:0000256" key="4">
    <source>
        <dbReference type="ARBA" id="ARBA00022968"/>
    </source>
</evidence>
<comment type="subcellular location">
    <subcellularLocation>
        <location evidence="8">Endomembrane system</location>
        <topology evidence="8">Single-pass membrane protein</topology>
    </subcellularLocation>
    <subcellularLocation>
        <location evidence="1">Membrane</location>
        <topology evidence="1">Single-pass type II membrane protein</topology>
    </subcellularLocation>
</comment>
<dbReference type="InterPro" id="IPR001173">
    <property type="entry name" value="Glyco_trans_2-like"/>
</dbReference>
<keyword evidence="3 9" id="KW-0812">Transmembrane</keyword>
<evidence type="ECO:0000259" key="10">
    <source>
        <dbReference type="Pfam" id="PF00535"/>
    </source>
</evidence>
<dbReference type="EMBL" id="CAJPVJ010016057">
    <property type="protein sequence ID" value="CAG2176066.1"/>
    <property type="molecule type" value="Genomic_DNA"/>
</dbReference>
<dbReference type="PANTHER" id="PTHR11675:SF101">
    <property type="entry name" value="POLYPEPTIDE N-ACETYLGALACTOSAMINYLTRANSFERASE 5"/>
    <property type="match status" value="1"/>
</dbReference>
<evidence type="ECO:0000256" key="8">
    <source>
        <dbReference type="ARBA" id="ARBA00037847"/>
    </source>
</evidence>
<evidence type="ECO:0000313" key="12">
    <source>
        <dbReference type="Proteomes" id="UP000728032"/>
    </source>
</evidence>
<keyword evidence="6 9" id="KW-0472">Membrane</keyword>
<dbReference type="PANTHER" id="PTHR11675">
    <property type="entry name" value="N-ACETYLGALACTOSAMINYLTRANSFERASE"/>
    <property type="match status" value="1"/>
</dbReference>
<feature type="non-terminal residue" evidence="11">
    <location>
        <position position="1"/>
    </location>
</feature>
<dbReference type="InterPro" id="IPR045885">
    <property type="entry name" value="GalNAc-T"/>
</dbReference>
<organism evidence="11">
    <name type="scientific">Oppiella nova</name>
    <dbReference type="NCBI Taxonomy" id="334625"/>
    <lineage>
        <taxon>Eukaryota</taxon>
        <taxon>Metazoa</taxon>
        <taxon>Ecdysozoa</taxon>
        <taxon>Arthropoda</taxon>
        <taxon>Chelicerata</taxon>
        <taxon>Arachnida</taxon>
        <taxon>Acari</taxon>
        <taxon>Acariformes</taxon>
        <taxon>Sarcoptiformes</taxon>
        <taxon>Oribatida</taxon>
        <taxon>Brachypylina</taxon>
        <taxon>Oppioidea</taxon>
        <taxon>Oppiidae</taxon>
        <taxon>Oppiella</taxon>
    </lineage>
</organism>
<gene>
    <name evidence="11" type="ORF">ONB1V03_LOCUS15500</name>
</gene>
<dbReference type="Proteomes" id="UP000728032">
    <property type="component" value="Unassembled WGS sequence"/>
</dbReference>
<evidence type="ECO:0000313" key="11">
    <source>
        <dbReference type="EMBL" id="CAD7658880.1"/>
    </source>
</evidence>
<evidence type="ECO:0000256" key="2">
    <source>
        <dbReference type="ARBA" id="ARBA00005680"/>
    </source>
</evidence>
<dbReference type="CDD" id="cd02510">
    <property type="entry name" value="pp-GalNAc-T"/>
    <property type="match status" value="1"/>
</dbReference>
<keyword evidence="5 9" id="KW-1133">Transmembrane helix</keyword>
<dbReference type="GO" id="GO:0005794">
    <property type="term" value="C:Golgi apparatus"/>
    <property type="evidence" value="ECO:0007669"/>
    <property type="project" value="TreeGrafter"/>
</dbReference>
<dbReference type="GO" id="GO:0006493">
    <property type="term" value="P:protein O-linked glycosylation"/>
    <property type="evidence" value="ECO:0007669"/>
    <property type="project" value="TreeGrafter"/>
</dbReference>
<evidence type="ECO:0000256" key="5">
    <source>
        <dbReference type="ARBA" id="ARBA00022989"/>
    </source>
</evidence>
<protein>
    <recommendedName>
        <fullName evidence="10">Glycosyltransferase 2-like domain-containing protein</fullName>
    </recommendedName>
</protein>
<dbReference type="EMBL" id="OC930882">
    <property type="protein sequence ID" value="CAD7658880.1"/>
    <property type="molecule type" value="Genomic_DNA"/>
</dbReference>
<name>A0A7R9MF41_9ACAR</name>
<evidence type="ECO:0000256" key="3">
    <source>
        <dbReference type="ARBA" id="ARBA00022692"/>
    </source>
</evidence>
<reference evidence="11" key="1">
    <citation type="submission" date="2020-11" db="EMBL/GenBank/DDBJ databases">
        <authorList>
            <person name="Tran Van P."/>
        </authorList>
    </citation>
    <scope>NUCLEOTIDE SEQUENCE</scope>
</reference>
<feature type="domain" description="Glycosyltransferase 2-like" evidence="10">
    <location>
        <begin position="172"/>
        <end position="350"/>
    </location>
</feature>
<dbReference type="OrthoDB" id="5988548at2759"/>
<feature type="transmembrane region" description="Helical" evidence="9">
    <location>
        <begin position="12"/>
        <end position="33"/>
    </location>
</feature>
<evidence type="ECO:0000256" key="1">
    <source>
        <dbReference type="ARBA" id="ARBA00004606"/>
    </source>
</evidence>